<evidence type="ECO:0000256" key="5">
    <source>
        <dbReference type="HAMAP-Rule" id="MF_00081"/>
    </source>
</evidence>
<keyword evidence="2 5" id="KW-0805">Transcription regulation</keyword>
<feature type="coiled-coil region" evidence="6">
    <location>
        <begin position="259"/>
        <end position="286"/>
    </location>
</feature>
<evidence type="ECO:0000256" key="6">
    <source>
        <dbReference type="SAM" id="Coils"/>
    </source>
</evidence>
<evidence type="ECO:0000256" key="2">
    <source>
        <dbReference type="ARBA" id="ARBA00023015"/>
    </source>
</evidence>
<reference evidence="9 10" key="1">
    <citation type="submission" date="2018-09" db="EMBL/GenBank/DDBJ databases">
        <title>Complete genome sequence of Euzebya sp. DY32-46 isolated from seawater of Pacific Ocean.</title>
        <authorList>
            <person name="Xu L."/>
            <person name="Wu Y.-H."/>
            <person name="Xu X.-W."/>
        </authorList>
    </citation>
    <scope>NUCLEOTIDE SEQUENCE [LARGE SCALE GENOMIC DNA]</scope>
    <source>
        <strain evidence="9 10">DY32-46</strain>
    </source>
</reference>
<dbReference type="InterPro" id="IPR036388">
    <property type="entry name" value="WH-like_DNA-bd_sf"/>
</dbReference>
<accession>A0A346XVR5</accession>
<evidence type="ECO:0000256" key="1">
    <source>
        <dbReference type="ARBA" id="ARBA00022491"/>
    </source>
</evidence>
<comment type="function">
    <text evidence="5">Negative regulator of class I heat shock genes (grpE-dnaK-dnaJ and groELS operons). Prevents heat-shock induction of these operons.</text>
</comment>
<organism evidence="9 10">
    <name type="scientific">Euzebya pacifica</name>
    <dbReference type="NCBI Taxonomy" id="1608957"/>
    <lineage>
        <taxon>Bacteria</taxon>
        <taxon>Bacillati</taxon>
        <taxon>Actinomycetota</taxon>
        <taxon>Nitriliruptoria</taxon>
        <taxon>Euzebyales</taxon>
    </lineage>
</organism>
<evidence type="ECO:0000259" key="8">
    <source>
        <dbReference type="Pfam" id="PF01628"/>
    </source>
</evidence>
<evidence type="ECO:0000313" key="10">
    <source>
        <dbReference type="Proteomes" id="UP000264006"/>
    </source>
</evidence>
<dbReference type="GO" id="GO:0045892">
    <property type="term" value="P:negative regulation of DNA-templated transcription"/>
    <property type="evidence" value="ECO:0007669"/>
    <property type="project" value="UniProtKB-UniRule"/>
</dbReference>
<keyword evidence="3 5" id="KW-0346">Stress response</keyword>
<dbReference type="Pfam" id="PF01628">
    <property type="entry name" value="HrcA"/>
    <property type="match status" value="1"/>
</dbReference>
<keyword evidence="1 5" id="KW-0678">Repressor</keyword>
<feature type="region of interest" description="Disordered" evidence="7">
    <location>
        <begin position="358"/>
        <end position="383"/>
    </location>
</feature>
<dbReference type="PIRSF" id="PIRSF005485">
    <property type="entry name" value="HrcA"/>
    <property type="match status" value="1"/>
</dbReference>
<keyword evidence="4 5" id="KW-0804">Transcription</keyword>
<evidence type="ECO:0000256" key="4">
    <source>
        <dbReference type="ARBA" id="ARBA00023163"/>
    </source>
</evidence>
<dbReference type="Gene3D" id="1.10.10.10">
    <property type="entry name" value="Winged helix-like DNA-binding domain superfamily/Winged helix DNA-binding domain"/>
    <property type="match status" value="1"/>
</dbReference>
<dbReference type="GO" id="GO:0003677">
    <property type="term" value="F:DNA binding"/>
    <property type="evidence" value="ECO:0007669"/>
    <property type="project" value="InterPro"/>
</dbReference>
<protein>
    <recommendedName>
        <fullName evidence="5">Heat-inducible transcription repressor HrcA</fullName>
    </recommendedName>
</protein>
<sequence>MGAVATDPTAAAPELDERKAAVLLAVVRAYVRVGEPVGSRSVVDEAGLSVSSATVRNEMAALEEAGYISHPHTSAGRIPTDKGYRFFVDALRGQTSADPDVSAEQVALLDDLLAGATDLEDLLHKATTALSRLTRFAGLVAAPRLDRSRLKHIELVQLAPATILAVAIADTGRVTKRMVELAEPLAEVDVQRARHAINAAATGLRGHDAPDAISGLSAGAPSELTELIERVAEAVRSGVADPDTRSRGLFVGGTSALAAEGQFARLEQVKRVYETLEEQVVVLQVLQDALADADPGVRIGAELPLRELEACAIVASSYDAPSESAGQIGVLGPSRMDYRATLGAVRAVADTLERAIAGMTGTGPSRTADRLRATNLSAPDEQR</sequence>
<keyword evidence="6" id="KW-0175">Coiled coil</keyword>
<dbReference type="EMBL" id="CP031165">
    <property type="protein sequence ID" value="AXV06312.1"/>
    <property type="molecule type" value="Genomic_DNA"/>
</dbReference>
<dbReference type="InterPro" id="IPR021153">
    <property type="entry name" value="HrcA_C"/>
</dbReference>
<name>A0A346XVR5_9ACTN</name>
<dbReference type="KEGG" id="euz:DVS28_a1620"/>
<dbReference type="NCBIfam" id="TIGR00331">
    <property type="entry name" value="hrcA"/>
    <property type="match status" value="1"/>
</dbReference>
<dbReference type="HAMAP" id="MF_00081">
    <property type="entry name" value="HrcA"/>
    <property type="match status" value="1"/>
</dbReference>
<dbReference type="SUPFAM" id="SSF55781">
    <property type="entry name" value="GAF domain-like"/>
    <property type="match status" value="1"/>
</dbReference>
<dbReference type="AlphaFoldDB" id="A0A346XVR5"/>
<evidence type="ECO:0000256" key="3">
    <source>
        <dbReference type="ARBA" id="ARBA00023016"/>
    </source>
</evidence>
<dbReference type="Proteomes" id="UP000264006">
    <property type="component" value="Chromosome"/>
</dbReference>
<dbReference type="PANTHER" id="PTHR34824">
    <property type="entry name" value="HEAT-INDUCIBLE TRANSCRIPTION REPRESSOR HRCA"/>
    <property type="match status" value="1"/>
</dbReference>
<dbReference type="SUPFAM" id="SSF46785">
    <property type="entry name" value="Winged helix' DNA-binding domain"/>
    <property type="match status" value="1"/>
</dbReference>
<proteinExistence type="inferred from homology"/>
<dbReference type="InterPro" id="IPR023120">
    <property type="entry name" value="WHTH_transcript_rep_HrcA_IDD"/>
</dbReference>
<dbReference type="Gene3D" id="3.30.450.40">
    <property type="match status" value="1"/>
</dbReference>
<feature type="domain" description="Heat-inducible transcription repressor HrcA C-terminal" evidence="8">
    <location>
        <begin position="120"/>
        <end position="341"/>
    </location>
</feature>
<dbReference type="InterPro" id="IPR036390">
    <property type="entry name" value="WH_DNA-bd_sf"/>
</dbReference>
<gene>
    <name evidence="5" type="primary">hrcA</name>
    <name evidence="9" type="ORF">DVS28_a1620</name>
</gene>
<dbReference type="Gene3D" id="3.30.390.60">
    <property type="entry name" value="Heat-inducible transcription repressor hrca homolog, domain 3"/>
    <property type="match status" value="1"/>
</dbReference>
<dbReference type="InterPro" id="IPR002571">
    <property type="entry name" value="HrcA"/>
</dbReference>
<evidence type="ECO:0000313" key="9">
    <source>
        <dbReference type="EMBL" id="AXV06312.1"/>
    </source>
</evidence>
<dbReference type="InterPro" id="IPR029016">
    <property type="entry name" value="GAF-like_dom_sf"/>
</dbReference>
<keyword evidence="10" id="KW-1185">Reference proteome</keyword>
<dbReference type="PANTHER" id="PTHR34824:SF1">
    <property type="entry name" value="HEAT-INDUCIBLE TRANSCRIPTION REPRESSOR HRCA"/>
    <property type="match status" value="1"/>
</dbReference>
<evidence type="ECO:0000256" key="7">
    <source>
        <dbReference type="SAM" id="MobiDB-lite"/>
    </source>
</evidence>
<comment type="similarity">
    <text evidence="5">Belongs to the HrcA family.</text>
</comment>